<proteinExistence type="predicted"/>
<evidence type="ECO:0000313" key="1">
    <source>
        <dbReference type="EMBL" id="KAK6352313.1"/>
    </source>
</evidence>
<gene>
    <name evidence="1" type="ORF">TWF730_009143</name>
</gene>
<dbReference type="AlphaFoldDB" id="A0AAV9UYW6"/>
<comment type="caution">
    <text evidence="1">The sequence shown here is derived from an EMBL/GenBank/DDBJ whole genome shotgun (WGS) entry which is preliminary data.</text>
</comment>
<keyword evidence="2" id="KW-1185">Reference proteome</keyword>
<dbReference type="EMBL" id="JAVHNS010000006">
    <property type="protein sequence ID" value="KAK6352313.1"/>
    <property type="molecule type" value="Genomic_DNA"/>
</dbReference>
<accession>A0AAV9UYW6</accession>
<protein>
    <submittedName>
        <fullName evidence="1">Uncharacterized protein</fullName>
    </submittedName>
</protein>
<reference evidence="1 2" key="1">
    <citation type="submission" date="2019-10" db="EMBL/GenBank/DDBJ databases">
        <authorList>
            <person name="Palmer J.M."/>
        </authorList>
    </citation>
    <scope>NUCLEOTIDE SEQUENCE [LARGE SCALE GENOMIC DNA]</scope>
    <source>
        <strain evidence="1 2">TWF730</strain>
    </source>
</reference>
<organism evidence="1 2">
    <name type="scientific">Orbilia blumenaviensis</name>
    <dbReference type="NCBI Taxonomy" id="1796055"/>
    <lineage>
        <taxon>Eukaryota</taxon>
        <taxon>Fungi</taxon>
        <taxon>Dikarya</taxon>
        <taxon>Ascomycota</taxon>
        <taxon>Pezizomycotina</taxon>
        <taxon>Orbiliomycetes</taxon>
        <taxon>Orbiliales</taxon>
        <taxon>Orbiliaceae</taxon>
        <taxon>Orbilia</taxon>
    </lineage>
</organism>
<sequence length="128" mass="13594">MTLCTAELKIPDLSSGVRRTDLQEALDNVPVAVKQQNPSWGFWTLNGLEPTWRTWKNFIPPNAGGGGSGGGIGELAPGTKEPFYLFGPNEKGFDVYRSASLVGLGAGRAFKGSGSGGLFHSRKREVGV</sequence>
<evidence type="ECO:0000313" key="2">
    <source>
        <dbReference type="Proteomes" id="UP001373714"/>
    </source>
</evidence>
<name>A0AAV9UYW6_9PEZI</name>
<dbReference type="Proteomes" id="UP001373714">
    <property type="component" value="Unassembled WGS sequence"/>
</dbReference>